<feature type="compositionally biased region" description="Low complexity" evidence="1">
    <location>
        <begin position="9"/>
        <end position="18"/>
    </location>
</feature>
<evidence type="ECO:0000256" key="1">
    <source>
        <dbReference type="SAM" id="MobiDB-lite"/>
    </source>
</evidence>
<accession>A0A9P5RRK9</accession>
<dbReference type="AlphaFoldDB" id="A0A9P5RRK9"/>
<feature type="compositionally biased region" description="Low complexity" evidence="1">
    <location>
        <begin position="753"/>
        <end position="765"/>
    </location>
</feature>
<feature type="region of interest" description="Disordered" evidence="1">
    <location>
        <begin position="627"/>
        <end position="713"/>
    </location>
</feature>
<dbReference type="OrthoDB" id="2409325at2759"/>
<evidence type="ECO:0000313" key="3">
    <source>
        <dbReference type="Proteomes" id="UP000748756"/>
    </source>
</evidence>
<feature type="compositionally biased region" description="Polar residues" evidence="1">
    <location>
        <begin position="627"/>
        <end position="645"/>
    </location>
</feature>
<feature type="region of interest" description="Disordered" evidence="1">
    <location>
        <begin position="1"/>
        <end position="83"/>
    </location>
</feature>
<feature type="region of interest" description="Disordered" evidence="1">
    <location>
        <begin position="571"/>
        <end position="608"/>
    </location>
</feature>
<feature type="compositionally biased region" description="Polar residues" evidence="1">
    <location>
        <begin position="377"/>
        <end position="390"/>
    </location>
</feature>
<feature type="compositionally biased region" description="Polar residues" evidence="1">
    <location>
        <begin position="359"/>
        <end position="369"/>
    </location>
</feature>
<feature type="compositionally biased region" description="Low complexity" evidence="1">
    <location>
        <begin position="692"/>
        <end position="703"/>
    </location>
</feature>
<feature type="region of interest" description="Disordered" evidence="1">
    <location>
        <begin position="818"/>
        <end position="839"/>
    </location>
</feature>
<dbReference type="Proteomes" id="UP000748756">
    <property type="component" value="Unassembled WGS sequence"/>
</dbReference>
<evidence type="ECO:0000313" key="2">
    <source>
        <dbReference type="EMBL" id="KAF9143583.1"/>
    </source>
</evidence>
<protein>
    <submittedName>
        <fullName evidence="2">Uncharacterized protein</fullName>
    </submittedName>
</protein>
<sequence length="839" mass="93563">MTQTPAHITTTTTTTTTTAKRRSRSRAKHSAATTSIFQTPPSPSATYTDQTSTQKLQSKNSNASTKKQPSTARSTSDTDAGSLNPYLNLVFRRMRRLKKRVTRVESTEAALTNDPSKKDTLEPGQLMALEKKLEMSAPLKELEGLFKAMTILQASDNLEHKKQIEEHSHDIEIVQETATKETQESAISAFIQVIRLFYALKQLDDAKEYLTMPLLSSLKALEKFRTRLFEVAQRAELSDGDDCAHSREELYSMVHKLTEKCADNVSEEGDITYKHIYDELDHLTYPSADLQLRDTPRVSDDRQVDDPSSIVKAHARVEDDGDGTSVRSLMSEPTLTAAQKSCATVENWFNKISPSNLLWSESPPKTTLGSEPKAITHSVNPKQAESTPVAQVSLGREVASQTDPVASIEPPSMPAAAPMPPTVVPLVPVHPIPNYRFMLPPWVGGSSYPADPHISNPSLSQAQQPLPIMRVSNEPGYPTFSQPEDKESGKRGSCRRFGRESSGHSREGSTFRSHRIPQDCYGQREGSGQLEVIYEDDEKEFSASSNITAQNHDQHVSYYSGSIYQESEQLQATDPNQSGTQGRMAARTMAESASSGVRRGVSPLSGDQLRQQQAAYDYSSGVMTLQQSESTSFGNKGSGTSNNKESLTDNNKECLTNNNNNGAFQGRWSGKKKGRGQDRSPSGQTQQGGPKSQNQRSIESSSSHLHLGARQQQHPVDNTGHYLQFQQHSASSRSYDHMRSDAQNKQYYRHKTQQQQQHQQQQQQKQQRRHEEQELSLPTQQQQQQDVHHYFQQPFYQYPGGWYYPGYGEGGGTPVYCVQSGQQEQQEQQGQQGEQVQQT</sequence>
<feature type="compositionally biased region" description="Polar residues" evidence="1">
    <location>
        <begin position="36"/>
        <end position="81"/>
    </location>
</feature>
<dbReference type="EMBL" id="JAAAUQ010001058">
    <property type="protein sequence ID" value="KAF9143583.1"/>
    <property type="molecule type" value="Genomic_DNA"/>
</dbReference>
<feature type="region of interest" description="Disordered" evidence="1">
    <location>
        <begin position="359"/>
        <end position="390"/>
    </location>
</feature>
<reference evidence="2" key="1">
    <citation type="journal article" date="2020" name="Fungal Divers.">
        <title>Resolving the Mortierellaceae phylogeny through synthesis of multi-gene phylogenetics and phylogenomics.</title>
        <authorList>
            <person name="Vandepol N."/>
            <person name="Liber J."/>
            <person name="Desiro A."/>
            <person name="Na H."/>
            <person name="Kennedy M."/>
            <person name="Barry K."/>
            <person name="Grigoriev I.V."/>
            <person name="Miller A.N."/>
            <person name="O'Donnell K."/>
            <person name="Stajich J.E."/>
            <person name="Bonito G."/>
        </authorList>
    </citation>
    <scope>NUCLEOTIDE SEQUENCE</scope>
    <source>
        <strain evidence="2">NRRL 6426</strain>
    </source>
</reference>
<feature type="compositionally biased region" description="Basic residues" evidence="1">
    <location>
        <begin position="19"/>
        <end position="29"/>
    </location>
</feature>
<gene>
    <name evidence="2" type="ORF">BG015_000376</name>
</gene>
<feature type="region of interest" description="Disordered" evidence="1">
    <location>
        <begin position="477"/>
        <end position="523"/>
    </location>
</feature>
<comment type="caution">
    <text evidence="2">The sequence shown here is derived from an EMBL/GenBank/DDBJ whole genome shotgun (WGS) entry which is preliminary data.</text>
</comment>
<feature type="compositionally biased region" description="Polar residues" evidence="1">
    <location>
        <begin position="679"/>
        <end position="691"/>
    </location>
</feature>
<feature type="region of interest" description="Disordered" evidence="1">
    <location>
        <begin position="746"/>
        <end position="786"/>
    </location>
</feature>
<proteinExistence type="predicted"/>
<keyword evidence="3" id="KW-1185">Reference proteome</keyword>
<feature type="compositionally biased region" description="Basic and acidic residues" evidence="1">
    <location>
        <begin position="497"/>
        <end position="509"/>
    </location>
</feature>
<feature type="compositionally biased region" description="Polar residues" evidence="1">
    <location>
        <begin position="571"/>
        <end position="581"/>
    </location>
</feature>
<organism evidence="2 3">
    <name type="scientific">Linnemannia schmuckeri</name>
    <dbReference type="NCBI Taxonomy" id="64567"/>
    <lineage>
        <taxon>Eukaryota</taxon>
        <taxon>Fungi</taxon>
        <taxon>Fungi incertae sedis</taxon>
        <taxon>Mucoromycota</taxon>
        <taxon>Mortierellomycotina</taxon>
        <taxon>Mortierellomycetes</taxon>
        <taxon>Mortierellales</taxon>
        <taxon>Mortierellaceae</taxon>
        <taxon>Linnemannia</taxon>
    </lineage>
</organism>
<name>A0A9P5RRK9_9FUNG</name>